<comment type="caution">
    <text evidence="6">The sequence shown here is derived from an EMBL/GenBank/DDBJ whole genome shotgun (WGS) entry which is preliminary data.</text>
</comment>
<dbReference type="Pfam" id="PF00431">
    <property type="entry name" value="CUB"/>
    <property type="match status" value="1"/>
</dbReference>
<dbReference type="PROSITE" id="PS01180">
    <property type="entry name" value="CUB"/>
    <property type="match status" value="1"/>
</dbReference>
<evidence type="ECO:0000313" key="7">
    <source>
        <dbReference type="Proteomes" id="UP001217089"/>
    </source>
</evidence>
<dbReference type="InterPro" id="IPR000859">
    <property type="entry name" value="CUB_dom"/>
</dbReference>
<dbReference type="Gene3D" id="2.60.120.290">
    <property type="entry name" value="Spermadhesin, CUB domain"/>
    <property type="match status" value="1"/>
</dbReference>
<evidence type="ECO:0000256" key="1">
    <source>
        <dbReference type="ARBA" id="ARBA00023157"/>
    </source>
</evidence>
<evidence type="ECO:0000256" key="2">
    <source>
        <dbReference type="PROSITE-ProRule" id="PRU00059"/>
    </source>
</evidence>
<reference evidence="6 7" key="1">
    <citation type="submission" date="2022-12" db="EMBL/GenBank/DDBJ databases">
        <title>Chromosome-level genome of Tegillarca granosa.</title>
        <authorList>
            <person name="Kim J."/>
        </authorList>
    </citation>
    <scope>NUCLEOTIDE SEQUENCE [LARGE SCALE GENOMIC DNA]</scope>
    <source>
        <strain evidence="6">Teg-2019</strain>
        <tissue evidence="6">Adductor muscle</tissue>
    </source>
</reference>
<evidence type="ECO:0000256" key="4">
    <source>
        <dbReference type="SAM" id="SignalP"/>
    </source>
</evidence>
<keyword evidence="7" id="KW-1185">Reference proteome</keyword>
<keyword evidence="3" id="KW-0472">Membrane</keyword>
<keyword evidence="1" id="KW-1015">Disulfide bond</keyword>
<dbReference type="InterPro" id="IPR035914">
    <property type="entry name" value="Sperma_CUB_dom_sf"/>
</dbReference>
<keyword evidence="4" id="KW-0732">Signal</keyword>
<feature type="signal peptide" evidence="4">
    <location>
        <begin position="1"/>
        <end position="24"/>
    </location>
</feature>
<proteinExistence type="predicted"/>
<feature type="chain" id="PRO_5046932953" description="CUB domain-containing protein" evidence="4">
    <location>
        <begin position="25"/>
        <end position="466"/>
    </location>
</feature>
<feature type="domain" description="CUB" evidence="5">
    <location>
        <begin position="107"/>
        <end position="202"/>
    </location>
</feature>
<sequence>MELICRFWIILAYWFSCSIMDFEGTRMECSVDLCGWDRKQMTCNGSVILLQNVTNVRTQLTNNRAFDDLRRMCSGFRDCSTSSFCQTNKLVRAAYICINDYQINKKCPNYAQVLSAEEGYIQSPDYPSALSLKRCVWRISVPKDSYVTFILHDFQRDVDEYSPCFGSLRFRTHNECPTDGAFPSYDICRLSSEQLTFKACGNVEINLIPSDRVQKLHTLSTADANDNLPTTSSMCPSGYYDESLYDELIIPHSPGVVKTRNNSTVNQTGVVADSVDRNLVFDHDKTEKTVLYIAVAVAIISLTGLIIVTVICIRQRKFKPHNQYEIEHRIVPQNETLSRPLPPVIKRNSIVNIVQERDRPRLNEGYSVVADNIPYTPREDNVRSPPYAEVEDHVINRNQMLRFGRLGGDANDKKSVENIYSELNDSKDIYHEIIDYNFIRSPCISQNDQMQLNSRKENEQDKPICS</sequence>
<feature type="transmembrane region" description="Helical" evidence="3">
    <location>
        <begin position="290"/>
        <end position="313"/>
    </location>
</feature>
<evidence type="ECO:0000259" key="5">
    <source>
        <dbReference type="PROSITE" id="PS01180"/>
    </source>
</evidence>
<dbReference type="EMBL" id="JARBDR010000342">
    <property type="protein sequence ID" value="KAJ8313506.1"/>
    <property type="molecule type" value="Genomic_DNA"/>
</dbReference>
<keyword evidence="3" id="KW-0812">Transmembrane</keyword>
<dbReference type="SUPFAM" id="SSF49854">
    <property type="entry name" value="Spermadhesin, CUB domain"/>
    <property type="match status" value="1"/>
</dbReference>
<gene>
    <name evidence="6" type="ORF">KUTeg_008067</name>
</gene>
<organism evidence="6 7">
    <name type="scientific">Tegillarca granosa</name>
    <name type="common">Malaysian cockle</name>
    <name type="synonym">Anadara granosa</name>
    <dbReference type="NCBI Taxonomy" id="220873"/>
    <lineage>
        <taxon>Eukaryota</taxon>
        <taxon>Metazoa</taxon>
        <taxon>Spiralia</taxon>
        <taxon>Lophotrochozoa</taxon>
        <taxon>Mollusca</taxon>
        <taxon>Bivalvia</taxon>
        <taxon>Autobranchia</taxon>
        <taxon>Pteriomorphia</taxon>
        <taxon>Arcoida</taxon>
        <taxon>Arcoidea</taxon>
        <taxon>Arcidae</taxon>
        <taxon>Tegillarca</taxon>
    </lineage>
</organism>
<comment type="caution">
    <text evidence="2">Lacks conserved residue(s) required for the propagation of feature annotation.</text>
</comment>
<evidence type="ECO:0000313" key="6">
    <source>
        <dbReference type="EMBL" id="KAJ8313506.1"/>
    </source>
</evidence>
<accession>A0ABQ9F820</accession>
<dbReference type="Proteomes" id="UP001217089">
    <property type="component" value="Unassembled WGS sequence"/>
</dbReference>
<protein>
    <recommendedName>
        <fullName evidence="5">CUB domain-containing protein</fullName>
    </recommendedName>
</protein>
<keyword evidence="3" id="KW-1133">Transmembrane helix</keyword>
<name>A0ABQ9F820_TEGGR</name>
<evidence type="ECO:0000256" key="3">
    <source>
        <dbReference type="SAM" id="Phobius"/>
    </source>
</evidence>